<dbReference type="InterPro" id="IPR024079">
    <property type="entry name" value="MetalloPept_cat_dom_sf"/>
</dbReference>
<dbReference type="Gene3D" id="3.40.390.10">
    <property type="entry name" value="Collagenase (Catalytic Domain)"/>
    <property type="match status" value="1"/>
</dbReference>
<protein>
    <submittedName>
        <fullName evidence="1">Uncharacterized protein</fullName>
    </submittedName>
</protein>
<evidence type="ECO:0000313" key="1">
    <source>
        <dbReference type="EMBL" id="CAE0368940.1"/>
    </source>
</evidence>
<name>A0A7S3JY77_9STRA</name>
<proteinExistence type="predicted"/>
<organism evidence="1">
    <name type="scientific">Aureoumbra lagunensis</name>
    <dbReference type="NCBI Taxonomy" id="44058"/>
    <lineage>
        <taxon>Eukaryota</taxon>
        <taxon>Sar</taxon>
        <taxon>Stramenopiles</taxon>
        <taxon>Ochrophyta</taxon>
        <taxon>Pelagophyceae</taxon>
        <taxon>Pelagomonadales</taxon>
        <taxon>Aureoumbra</taxon>
    </lineage>
</organism>
<gene>
    <name evidence="1" type="ORF">ALAG00032_LOCUS9703</name>
</gene>
<reference evidence="1" key="1">
    <citation type="submission" date="2021-01" db="EMBL/GenBank/DDBJ databases">
        <authorList>
            <person name="Corre E."/>
            <person name="Pelletier E."/>
            <person name="Niang G."/>
            <person name="Scheremetjew M."/>
            <person name="Finn R."/>
            <person name="Kale V."/>
            <person name="Holt S."/>
            <person name="Cochrane G."/>
            <person name="Meng A."/>
            <person name="Brown T."/>
            <person name="Cohen L."/>
        </authorList>
    </citation>
    <scope>NUCLEOTIDE SEQUENCE</scope>
    <source>
        <strain evidence="1">CCMP1510</strain>
    </source>
</reference>
<dbReference type="AlphaFoldDB" id="A0A7S3JY77"/>
<dbReference type="EMBL" id="HBIJ01014467">
    <property type="protein sequence ID" value="CAE0368940.1"/>
    <property type="molecule type" value="Transcribed_RNA"/>
</dbReference>
<accession>A0A7S3JY77</accession>
<dbReference type="GO" id="GO:0008237">
    <property type="term" value="F:metallopeptidase activity"/>
    <property type="evidence" value="ECO:0007669"/>
    <property type="project" value="InterPro"/>
</dbReference>
<sequence>MDESVAADFVKYSNRKDESLFSWSRENSEFLRSDTSKGREAATLEIINDSPDELILNWVTREGTFGNERKIKKGQPHFESTFVGDAFLLRDSYGYCLCSFRACRSGRHELIVSSTKDIHKNYKPFSTSDRPYKLEEIEYEQQVIAGFVCEIDQRLLNSKLLDIFCQDVCAAKAKLPPNCAHALIRFDTRFIVNASTRKDLVTMCYHPQHGIAWLKNEGLSPRFVGCIHLYCLENYCRSRNLWGLGGSLVHELAHAYHDKILYAGHKNELICTRYNCAKELYSQVKVKPNYCLAEHYACTNPAEFFAELSVAFLETSPNTEYNKWEPFNRSQLNSIDPETCKLLSRAWLDMDTLEPSFSFHALRRRASIFSGCLRAPLKKRPSLRGGGISCCLQRHTSLFNDDSLSDRDDDDDDLHHVGAPPQPDTFIINGDLLPYHQSPLLLKASSSSLNYQQQKHHHWLLSPFFFLVRRRGHGRFRHNKQHTFAR</sequence>
<dbReference type="SUPFAM" id="SSF55486">
    <property type="entry name" value="Metalloproteases ('zincins'), catalytic domain"/>
    <property type="match status" value="1"/>
</dbReference>